<evidence type="ECO:0000313" key="10">
    <source>
        <dbReference type="EMBL" id="VFJ97120.1"/>
    </source>
</evidence>
<keyword evidence="5" id="KW-0819">tRNA processing</keyword>
<evidence type="ECO:0000256" key="5">
    <source>
        <dbReference type="ARBA" id="ARBA00022694"/>
    </source>
</evidence>
<proteinExistence type="inferred from homology"/>
<dbReference type="Gene3D" id="3.30.420.40">
    <property type="match status" value="3"/>
</dbReference>
<dbReference type="EMBL" id="CAADFI010000105">
    <property type="protein sequence ID" value="VFJ97120.1"/>
    <property type="molecule type" value="Genomic_DNA"/>
</dbReference>
<dbReference type="NCBIfam" id="TIGR03725">
    <property type="entry name" value="T6A_YeaZ"/>
    <property type="match status" value="1"/>
</dbReference>
<evidence type="ECO:0000313" key="9">
    <source>
        <dbReference type="EMBL" id="VFJ96912.1"/>
    </source>
</evidence>
<name>A0A450UWK9_9GAMM</name>
<dbReference type="GO" id="GO:0005829">
    <property type="term" value="C:cytosol"/>
    <property type="evidence" value="ECO:0007669"/>
    <property type="project" value="TreeGrafter"/>
</dbReference>
<dbReference type="AlphaFoldDB" id="A0A450UWK9"/>
<evidence type="ECO:0000259" key="8">
    <source>
        <dbReference type="Pfam" id="PF00814"/>
    </source>
</evidence>
<protein>
    <recommendedName>
        <fullName evidence="3">tRNA threonylcarbamoyladenosine biosynthesis protein TsaB</fullName>
    </recommendedName>
    <alternativeName>
        <fullName evidence="6">t(6)A37 threonylcarbamoyladenosine biosynthesis protein TsaB</fullName>
    </alternativeName>
</protein>
<keyword evidence="4" id="KW-0963">Cytoplasm</keyword>
<dbReference type="SUPFAM" id="SSF53067">
    <property type="entry name" value="Actin-like ATPase domain"/>
    <property type="match status" value="2"/>
</dbReference>
<comment type="similarity">
    <text evidence="2">Belongs to the KAE1 / TsaD family. TsaB subfamily.</text>
</comment>
<dbReference type="PANTHER" id="PTHR11735">
    <property type="entry name" value="TRNA N6-ADENOSINE THREONYLCARBAMOYLTRANSFERASE"/>
    <property type="match status" value="1"/>
</dbReference>
<dbReference type="CDD" id="cd24032">
    <property type="entry name" value="ASKHA_NBD_TsaB"/>
    <property type="match status" value="1"/>
</dbReference>
<evidence type="ECO:0000313" key="11">
    <source>
        <dbReference type="EMBL" id="VFK02851.1"/>
    </source>
</evidence>
<reference evidence="9" key="1">
    <citation type="submission" date="2019-02" db="EMBL/GenBank/DDBJ databases">
        <authorList>
            <person name="Gruber-Vodicka R. H."/>
            <person name="Seah K. B. B."/>
        </authorList>
    </citation>
    <scope>NUCLEOTIDE SEQUENCE</scope>
    <source>
        <strain evidence="11">BECK_SA2B12</strain>
        <strain evidence="9">BECK_SA2B15</strain>
        <strain evidence="10">BECK_SA2B20</strain>
    </source>
</reference>
<dbReference type="EMBL" id="CAADFJ010000105">
    <property type="protein sequence ID" value="VFK02851.1"/>
    <property type="molecule type" value="Genomic_DNA"/>
</dbReference>
<dbReference type="InterPro" id="IPR022496">
    <property type="entry name" value="T6A_TsaB"/>
</dbReference>
<gene>
    <name evidence="9" type="ORF">BECKH772A_GA0070896_101123</name>
    <name evidence="10" type="ORF">BECKH772B_GA0070898_101053</name>
    <name evidence="11" type="ORF">BECKH772C_GA0070978_101053</name>
</gene>
<dbReference type="EMBL" id="CAADFG010000112">
    <property type="protein sequence ID" value="VFJ96912.1"/>
    <property type="molecule type" value="Genomic_DNA"/>
</dbReference>
<evidence type="ECO:0000256" key="4">
    <source>
        <dbReference type="ARBA" id="ARBA00022490"/>
    </source>
</evidence>
<evidence type="ECO:0000256" key="7">
    <source>
        <dbReference type="SAM" id="MobiDB-lite"/>
    </source>
</evidence>
<dbReference type="GO" id="GO:0002949">
    <property type="term" value="P:tRNA threonylcarbamoyladenosine modification"/>
    <property type="evidence" value="ECO:0007669"/>
    <property type="project" value="InterPro"/>
</dbReference>
<evidence type="ECO:0000256" key="2">
    <source>
        <dbReference type="ARBA" id="ARBA00010493"/>
    </source>
</evidence>
<feature type="domain" description="Gcp-like" evidence="8">
    <location>
        <begin position="51"/>
        <end position="154"/>
    </location>
</feature>
<comment type="subcellular location">
    <subcellularLocation>
        <location evidence="1">Cytoplasm</location>
    </subcellularLocation>
</comment>
<dbReference type="FunFam" id="3.30.420.40:FF:000097">
    <property type="entry name" value="tRNA threonylcarbamoyladenosine biosynthesis protein TsaB"/>
    <property type="match status" value="1"/>
</dbReference>
<dbReference type="PANTHER" id="PTHR11735:SF11">
    <property type="entry name" value="TRNA THREONYLCARBAMOYLADENOSINE BIOSYNTHESIS PROTEIN TSAB"/>
    <property type="match status" value="1"/>
</dbReference>
<dbReference type="Pfam" id="PF00814">
    <property type="entry name" value="TsaD"/>
    <property type="match status" value="1"/>
</dbReference>
<evidence type="ECO:0000256" key="3">
    <source>
        <dbReference type="ARBA" id="ARBA00019012"/>
    </source>
</evidence>
<evidence type="ECO:0000256" key="6">
    <source>
        <dbReference type="ARBA" id="ARBA00032446"/>
    </source>
</evidence>
<evidence type="ECO:0000256" key="1">
    <source>
        <dbReference type="ARBA" id="ARBA00004496"/>
    </source>
</evidence>
<dbReference type="InterPro" id="IPR000905">
    <property type="entry name" value="Gcp-like_dom"/>
</dbReference>
<organism evidence="9">
    <name type="scientific">Candidatus Kentrum eta</name>
    <dbReference type="NCBI Taxonomy" id="2126337"/>
    <lineage>
        <taxon>Bacteria</taxon>
        <taxon>Pseudomonadati</taxon>
        <taxon>Pseudomonadota</taxon>
        <taxon>Gammaproteobacteria</taxon>
        <taxon>Candidatus Kentrum</taxon>
    </lineage>
</organism>
<feature type="region of interest" description="Disordered" evidence="7">
    <location>
        <begin position="1"/>
        <end position="20"/>
    </location>
</feature>
<sequence length="315" mass="34349">MNPDVPFESRIPESPLPPRQNRPMKILAIDTATDACSVALHLDGEYWGRHELAPRQHAEILLPRIRELLSEAGLSLNHLDALAFGRGPGAFTGVRIATSVAQGLAFGADLPVVPISSLHALAQGAWRERGERNLLAALDARMGEVYWGAYRVAAAEALLSDPQRPGDIHEEENRRTLPCAAPAPHQSSRSTTGNHPVTITETTIEEICRCPAPVVEECVSGPDRVPLPESRLWEREPIAWFGVGSGWRTYEAALRRALAGRSPSGHHQLAGIEPDRYPQARDIATLAIAALGRGESVTPEQAQPVYLRDRVTRTP</sequence>
<accession>A0A450UWK9</accession>
<dbReference type="InterPro" id="IPR043129">
    <property type="entry name" value="ATPase_NBD"/>
</dbReference>